<feature type="region of interest" description="Disordered" evidence="1">
    <location>
        <begin position="1"/>
        <end position="28"/>
    </location>
</feature>
<proteinExistence type="predicted"/>
<dbReference type="OrthoDB" id="10068225at2759"/>
<feature type="compositionally biased region" description="Basic and acidic residues" evidence="1">
    <location>
        <begin position="1"/>
        <end position="10"/>
    </location>
</feature>
<keyword evidence="3" id="KW-1185">Reference proteome</keyword>
<dbReference type="EMBL" id="OU892277">
    <property type="protein sequence ID" value="CAG9760244.1"/>
    <property type="molecule type" value="Genomic_DNA"/>
</dbReference>
<dbReference type="PANTHER" id="PTHR10773">
    <property type="entry name" value="DNA-DIRECTED RNA POLYMERASES I, II, AND III SUBUNIT RPABC2"/>
    <property type="match status" value="1"/>
</dbReference>
<dbReference type="Proteomes" id="UP001152799">
    <property type="component" value="Chromosome 1"/>
</dbReference>
<organism evidence="2 3">
    <name type="scientific">Ceutorhynchus assimilis</name>
    <name type="common">cabbage seed weevil</name>
    <dbReference type="NCBI Taxonomy" id="467358"/>
    <lineage>
        <taxon>Eukaryota</taxon>
        <taxon>Metazoa</taxon>
        <taxon>Ecdysozoa</taxon>
        <taxon>Arthropoda</taxon>
        <taxon>Hexapoda</taxon>
        <taxon>Insecta</taxon>
        <taxon>Pterygota</taxon>
        <taxon>Neoptera</taxon>
        <taxon>Endopterygota</taxon>
        <taxon>Coleoptera</taxon>
        <taxon>Polyphaga</taxon>
        <taxon>Cucujiformia</taxon>
        <taxon>Curculionidae</taxon>
        <taxon>Ceutorhynchinae</taxon>
        <taxon>Ceutorhynchus</taxon>
    </lineage>
</organism>
<evidence type="ECO:0000313" key="2">
    <source>
        <dbReference type="EMBL" id="CAG9760244.1"/>
    </source>
</evidence>
<protein>
    <submittedName>
        <fullName evidence="2">Uncharacterized protein</fullName>
    </submittedName>
</protein>
<dbReference type="AlphaFoldDB" id="A0A9N9QDP5"/>
<name>A0A9N9QDP5_9CUCU</name>
<reference evidence="2" key="1">
    <citation type="submission" date="2022-01" db="EMBL/GenBank/DDBJ databases">
        <authorList>
            <person name="King R."/>
        </authorList>
    </citation>
    <scope>NUCLEOTIDE SEQUENCE</scope>
</reference>
<dbReference type="PANTHER" id="PTHR10773:SF19">
    <property type="match status" value="1"/>
</dbReference>
<accession>A0A9N9QDP5</accession>
<sequence>MLRTAMEKANRNVAGIPSPYKRGKHDPGVKHNNDTITFAEYHIDSFPRVPARWCRKDTKKEYLESILNKEKMYTLYKENCSELKQKCISKTTYRELLIKKNIGFHIPKKDQCWCHHFEQLKENEKTAEKLHDYEIHIRRKIAAMEEKKIDSLKAKRDEHYVSANFDLEAVLYSPLLFAKPVFYKR</sequence>
<evidence type="ECO:0000313" key="3">
    <source>
        <dbReference type="Proteomes" id="UP001152799"/>
    </source>
</evidence>
<evidence type="ECO:0000256" key="1">
    <source>
        <dbReference type="SAM" id="MobiDB-lite"/>
    </source>
</evidence>
<gene>
    <name evidence="2" type="ORF">CEUTPL_LOCUS980</name>
</gene>